<keyword evidence="7 17" id="KW-0547">Nucleotide-binding</keyword>
<dbReference type="InterPro" id="IPR000326">
    <property type="entry name" value="PAP2/HPO"/>
</dbReference>
<proteinExistence type="inferred from homology"/>
<dbReference type="Gene3D" id="1.20.144.10">
    <property type="entry name" value="Phosphatidic acid phosphatase type 2/haloperoxidase"/>
    <property type="match status" value="1"/>
</dbReference>
<feature type="transmembrane region" description="Helical" evidence="19">
    <location>
        <begin position="107"/>
        <end position="127"/>
    </location>
</feature>
<feature type="transmembrane region" description="Helical" evidence="19">
    <location>
        <begin position="147"/>
        <end position="164"/>
    </location>
</feature>
<name>A0A1V5MK03_UNCT6</name>
<dbReference type="InterPro" id="IPR000829">
    <property type="entry name" value="DAGK"/>
</dbReference>
<keyword evidence="18" id="KW-0479">Metal-binding</keyword>
<comment type="cofactor">
    <cofactor evidence="18">
        <name>Mg(2+)</name>
        <dbReference type="ChEBI" id="CHEBI:18420"/>
    </cofactor>
    <text evidence="18">Mn(2+), Zn(2+), Cd(2+) and Co(2+) support activity to lesser extents.</text>
</comment>
<evidence type="ECO:0000256" key="9">
    <source>
        <dbReference type="ARBA" id="ARBA00022840"/>
    </source>
</evidence>
<keyword evidence="5 21" id="KW-0808">Transferase</keyword>
<feature type="binding site" evidence="18">
    <location>
        <position position="39"/>
    </location>
    <ligand>
        <name>a divalent metal cation</name>
        <dbReference type="ChEBI" id="CHEBI:60240"/>
    </ligand>
</feature>
<keyword evidence="12 19" id="KW-0472">Membrane</keyword>
<feature type="domain" description="Phosphatidic acid phosphatase type 2/haloperoxidase" evidence="20">
    <location>
        <begin position="175"/>
        <end position="247"/>
    </location>
</feature>
<keyword evidence="14" id="KW-1208">Phospholipid metabolism</keyword>
<dbReference type="GO" id="GO:0005524">
    <property type="term" value="F:ATP binding"/>
    <property type="evidence" value="ECO:0007669"/>
    <property type="project" value="UniProtKB-KW"/>
</dbReference>
<feature type="transmembrane region" description="Helical" evidence="19">
    <location>
        <begin position="42"/>
        <end position="60"/>
    </location>
</feature>
<evidence type="ECO:0000256" key="12">
    <source>
        <dbReference type="ARBA" id="ARBA00023136"/>
    </source>
</evidence>
<dbReference type="GO" id="GO:0008654">
    <property type="term" value="P:phospholipid biosynthetic process"/>
    <property type="evidence" value="ECO:0007669"/>
    <property type="project" value="UniProtKB-KW"/>
</dbReference>
<sequence length="253" mass="27544">MGMEKNPKAPPTAKRISRETILESFDHAFRGLLFCARRERNFQIHLIIAGAVLVGSLFLNLSLLEFYVLILVITMVLVAEMVNTAFEKLADLVAPEQSRRVRDLKNIGAACVLVVAAVSVLIGYLILGTHLAFYSPSALRAVQNSPWYLTVVALLATIVAVLFLKRRLQSRSLFHGGMPSGHAAVSFALVTGIFFTSGGNLLVTALALPLAVLVAQSRVRRDIHTWPEVIYGALLGAGMTTLIFQVLHLPTGK</sequence>
<comment type="subcellular location">
    <subcellularLocation>
        <location evidence="1">Cell membrane</location>
        <topology evidence="1">Multi-pass membrane protein</topology>
    </subcellularLocation>
</comment>
<evidence type="ECO:0000256" key="19">
    <source>
        <dbReference type="SAM" id="Phobius"/>
    </source>
</evidence>
<dbReference type="EC" id="2.7.1.66" evidence="21"/>
<evidence type="ECO:0000256" key="17">
    <source>
        <dbReference type="PIRSR" id="PIRSR600829-3"/>
    </source>
</evidence>
<evidence type="ECO:0000256" key="8">
    <source>
        <dbReference type="ARBA" id="ARBA00022777"/>
    </source>
</evidence>
<reference evidence="21" key="1">
    <citation type="submission" date="2017-02" db="EMBL/GenBank/DDBJ databases">
        <title>Delving into the versatile metabolic prowess of the omnipresent phylum Bacteroidetes.</title>
        <authorList>
            <person name="Nobu M.K."/>
            <person name="Mei R."/>
            <person name="Narihiro T."/>
            <person name="Kuroda K."/>
            <person name="Liu W.-T."/>
        </authorList>
    </citation>
    <scope>NUCLEOTIDE SEQUENCE</scope>
    <source>
        <strain evidence="21">ADurb.Bin417</strain>
    </source>
</reference>
<evidence type="ECO:0000256" key="18">
    <source>
        <dbReference type="PIRSR" id="PIRSR600829-4"/>
    </source>
</evidence>
<feature type="transmembrane region" description="Helical" evidence="19">
    <location>
        <begin position="229"/>
        <end position="247"/>
    </location>
</feature>
<feature type="binding site" evidence="16">
    <location>
        <position position="18"/>
    </location>
    <ligand>
        <name>substrate</name>
    </ligand>
</feature>
<evidence type="ECO:0000259" key="20">
    <source>
        <dbReference type="Pfam" id="PF01569"/>
    </source>
</evidence>
<keyword evidence="3" id="KW-1003">Cell membrane</keyword>
<dbReference type="InterPro" id="IPR033717">
    <property type="entry name" value="UDPK"/>
</dbReference>
<dbReference type="EMBL" id="MWAK01000017">
    <property type="protein sequence ID" value="OPZ93583.1"/>
    <property type="molecule type" value="Genomic_DNA"/>
</dbReference>
<dbReference type="Proteomes" id="UP000485484">
    <property type="component" value="Unassembled WGS sequence"/>
</dbReference>
<keyword evidence="6 19" id="KW-0812">Transmembrane</keyword>
<keyword evidence="8 21" id="KW-0418">Kinase</keyword>
<gene>
    <name evidence="21" type="primary">dgkA</name>
    <name evidence="21" type="ORF">BWY73_00239</name>
</gene>
<dbReference type="AlphaFoldDB" id="A0A1V5MK03"/>
<dbReference type="InterPro" id="IPR036945">
    <property type="entry name" value="DAGK_sf"/>
</dbReference>
<keyword evidence="18" id="KW-0460">Magnesium</keyword>
<organism evidence="21">
    <name type="scientific">candidate division TA06 bacterium ADurb.Bin417</name>
    <dbReference type="NCBI Taxonomy" id="1852828"/>
    <lineage>
        <taxon>Bacteria</taxon>
        <taxon>Bacteria division TA06</taxon>
    </lineage>
</organism>
<feature type="binding site" evidence="17">
    <location>
        <position position="18"/>
    </location>
    <ligand>
        <name>ATP</name>
        <dbReference type="ChEBI" id="CHEBI:30616"/>
    </ligand>
</feature>
<feature type="binding site" evidence="16">
    <location>
        <position position="80"/>
    </location>
    <ligand>
        <name>substrate</name>
    </ligand>
</feature>
<evidence type="ECO:0000256" key="5">
    <source>
        <dbReference type="ARBA" id="ARBA00022679"/>
    </source>
</evidence>
<dbReference type="Pfam" id="PF01219">
    <property type="entry name" value="DAGK_prokar"/>
    <property type="match status" value="1"/>
</dbReference>
<dbReference type="Gene3D" id="1.10.287.3610">
    <property type="match status" value="1"/>
</dbReference>
<feature type="binding site" evidence="17">
    <location>
        <position position="87"/>
    </location>
    <ligand>
        <name>ATP</name>
        <dbReference type="ChEBI" id="CHEBI:30616"/>
    </ligand>
</feature>
<dbReference type="InterPro" id="IPR036938">
    <property type="entry name" value="PAP2/HPO_sf"/>
</dbReference>
<feature type="active site" description="Proton acceptor" evidence="15">
    <location>
        <position position="80"/>
    </location>
</feature>
<dbReference type="GO" id="GO:0046872">
    <property type="term" value="F:metal ion binding"/>
    <property type="evidence" value="ECO:0007669"/>
    <property type="project" value="UniProtKB-KW"/>
</dbReference>
<evidence type="ECO:0000256" key="11">
    <source>
        <dbReference type="ARBA" id="ARBA00023098"/>
    </source>
</evidence>
<keyword evidence="4" id="KW-0444">Lipid biosynthesis</keyword>
<comment type="caution">
    <text evidence="21">The sequence shown here is derived from an EMBL/GenBank/DDBJ whole genome shotgun (WGS) entry which is preliminary data.</text>
</comment>
<evidence type="ECO:0000256" key="1">
    <source>
        <dbReference type="ARBA" id="ARBA00004651"/>
    </source>
</evidence>
<evidence type="ECO:0000313" key="21">
    <source>
        <dbReference type="EMBL" id="OPZ93583.1"/>
    </source>
</evidence>
<dbReference type="Pfam" id="PF01569">
    <property type="entry name" value="PAP2"/>
    <property type="match status" value="1"/>
</dbReference>
<evidence type="ECO:0000256" key="2">
    <source>
        <dbReference type="ARBA" id="ARBA00005967"/>
    </source>
</evidence>
<keyword evidence="11" id="KW-0443">Lipid metabolism</keyword>
<feature type="binding site" evidence="18">
    <location>
        <position position="87"/>
    </location>
    <ligand>
        <name>a divalent metal cation</name>
        <dbReference type="ChEBI" id="CHEBI:60240"/>
    </ligand>
</feature>
<feature type="binding site" evidence="17">
    <location>
        <position position="39"/>
    </location>
    <ligand>
        <name>ATP</name>
        <dbReference type="ChEBI" id="CHEBI:30616"/>
    </ligand>
</feature>
<evidence type="ECO:0000256" key="7">
    <source>
        <dbReference type="ARBA" id="ARBA00022741"/>
    </source>
</evidence>
<comment type="similarity">
    <text evidence="2">Belongs to the bacterial diacylglycerol kinase family.</text>
</comment>
<dbReference type="PANTHER" id="PTHR34299:SF1">
    <property type="entry name" value="DIACYLGLYCEROL KINASE"/>
    <property type="match status" value="1"/>
</dbReference>
<keyword evidence="10 19" id="KW-1133">Transmembrane helix</keyword>
<evidence type="ECO:0000256" key="10">
    <source>
        <dbReference type="ARBA" id="ARBA00022989"/>
    </source>
</evidence>
<evidence type="ECO:0000256" key="15">
    <source>
        <dbReference type="PIRSR" id="PIRSR600829-1"/>
    </source>
</evidence>
<accession>A0A1V5MK03</accession>
<evidence type="ECO:0000256" key="3">
    <source>
        <dbReference type="ARBA" id="ARBA00022475"/>
    </source>
</evidence>
<dbReference type="PANTHER" id="PTHR34299">
    <property type="entry name" value="DIACYLGLYCEROL KINASE"/>
    <property type="match status" value="1"/>
</dbReference>
<keyword evidence="9 17" id="KW-0067">ATP-binding</keyword>
<dbReference type="GO" id="GO:0005886">
    <property type="term" value="C:plasma membrane"/>
    <property type="evidence" value="ECO:0007669"/>
    <property type="project" value="UniProtKB-SubCell"/>
</dbReference>
<dbReference type="SUPFAM" id="SSF48317">
    <property type="entry name" value="Acid phosphatase/Vanadium-dependent haloperoxidase"/>
    <property type="match status" value="1"/>
</dbReference>
<protein>
    <submittedName>
        <fullName evidence="21">Undecaprenol kinase</fullName>
        <ecNumber evidence="21">2.7.1.66</ecNumber>
    </submittedName>
</protein>
<evidence type="ECO:0000256" key="16">
    <source>
        <dbReference type="PIRSR" id="PIRSR600829-2"/>
    </source>
</evidence>
<evidence type="ECO:0000256" key="6">
    <source>
        <dbReference type="ARBA" id="ARBA00022692"/>
    </source>
</evidence>
<evidence type="ECO:0000256" key="14">
    <source>
        <dbReference type="ARBA" id="ARBA00023264"/>
    </source>
</evidence>
<dbReference type="CDD" id="cd14265">
    <property type="entry name" value="UDPK_IM_like"/>
    <property type="match status" value="1"/>
</dbReference>
<evidence type="ECO:0000256" key="4">
    <source>
        <dbReference type="ARBA" id="ARBA00022516"/>
    </source>
</evidence>
<evidence type="ECO:0000256" key="13">
    <source>
        <dbReference type="ARBA" id="ARBA00023209"/>
    </source>
</evidence>
<dbReference type="GO" id="GO:0036433">
    <property type="term" value="F:di-trans, poly-cis-undecaprenol kinase activity"/>
    <property type="evidence" value="ECO:0007669"/>
    <property type="project" value="UniProtKB-EC"/>
</dbReference>
<feature type="transmembrane region" description="Helical" evidence="19">
    <location>
        <begin position="66"/>
        <end position="86"/>
    </location>
</feature>
<keyword evidence="13" id="KW-0594">Phospholipid biosynthesis</keyword>